<dbReference type="EMBL" id="KN847320">
    <property type="protein sequence ID" value="KIW55168.1"/>
    <property type="molecule type" value="Genomic_DNA"/>
</dbReference>
<comment type="subcellular location">
    <subcellularLocation>
        <location evidence="7">Cytoplasm</location>
    </subcellularLocation>
    <subcellularLocation>
        <location evidence="7">Nucleus</location>
    </subcellularLocation>
</comment>
<accession>A0A0D2EIE2</accession>
<dbReference type="GO" id="GO:0005829">
    <property type="term" value="C:cytosol"/>
    <property type="evidence" value="ECO:0007669"/>
    <property type="project" value="TreeGrafter"/>
</dbReference>
<dbReference type="CDD" id="cd01320">
    <property type="entry name" value="ADA"/>
    <property type="match status" value="1"/>
</dbReference>
<dbReference type="InterPro" id="IPR006330">
    <property type="entry name" value="Ado/ade_deaminase"/>
</dbReference>
<evidence type="ECO:0000256" key="6">
    <source>
        <dbReference type="ARBA" id="ARBA00023242"/>
    </source>
</evidence>
<dbReference type="InterPro" id="IPR032466">
    <property type="entry name" value="Metal_Hydrolase"/>
</dbReference>
<dbReference type="HOGENOM" id="CLU_039228_7_0_1"/>
<dbReference type="GeneID" id="25329380"/>
<keyword evidence="5 7" id="KW-0546">Nucleotide metabolism</keyword>
<dbReference type="PANTHER" id="PTHR43114:SF6">
    <property type="entry name" value="ADENINE DEAMINASE"/>
    <property type="match status" value="1"/>
</dbReference>
<dbReference type="GO" id="GO:0009117">
    <property type="term" value="P:nucleotide metabolic process"/>
    <property type="evidence" value="ECO:0007669"/>
    <property type="project" value="UniProtKB-KW"/>
</dbReference>
<keyword evidence="1 7" id="KW-0963">Cytoplasm</keyword>
<dbReference type="PANTHER" id="PTHR43114">
    <property type="entry name" value="ADENINE DEAMINASE"/>
    <property type="match status" value="1"/>
</dbReference>
<dbReference type="GO" id="GO:0009168">
    <property type="term" value="P:purine ribonucleoside monophosphate biosynthetic process"/>
    <property type="evidence" value="ECO:0007669"/>
    <property type="project" value="InterPro"/>
</dbReference>
<dbReference type="GO" id="GO:0008270">
    <property type="term" value="F:zinc ion binding"/>
    <property type="evidence" value="ECO:0007669"/>
    <property type="project" value="UniProtKB-UniRule"/>
</dbReference>
<dbReference type="InterPro" id="IPR006650">
    <property type="entry name" value="A/AMP_deam_AS"/>
</dbReference>
<keyword evidence="3 7" id="KW-0378">Hydrolase</keyword>
<dbReference type="GO" id="GO:0000034">
    <property type="term" value="F:adenine deaminase activity"/>
    <property type="evidence" value="ECO:0007669"/>
    <property type="project" value="UniProtKB-UniRule"/>
</dbReference>
<dbReference type="Gene3D" id="3.20.20.140">
    <property type="entry name" value="Metal-dependent hydrolases"/>
    <property type="match status" value="1"/>
</dbReference>
<feature type="binding site" evidence="7">
    <location>
        <position position="21"/>
    </location>
    <ligand>
        <name>Zn(2+)</name>
        <dbReference type="ChEBI" id="CHEBI:29105"/>
        <note>catalytic</note>
    </ligand>
</feature>
<feature type="binding site" evidence="7">
    <location>
        <position position="209"/>
    </location>
    <ligand>
        <name>Zn(2+)</name>
        <dbReference type="ChEBI" id="CHEBI:29105"/>
        <note>catalytic</note>
    </ligand>
</feature>
<dbReference type="GO" id="GO:0006146">
    <property type="term" value="P:adenine catabolic process"/>
    <property type="evidence" value="ECO:0007669"/>
    <property type="project" value="UniProtKB-UniRule"/>
</dbReference>
<dbReference type="STRING" id="348802.A0A0D2EIE2"/>
<dbReference type="EC" id="3.5.4.2" evidence="7"/>
<comment type="function">
    <text evidence="7">Catalyzes the hydrolytic deamination of adenine to hypoxanthine. Plays an important role in the purine salvage pathway and in nitrogen catabolism.</text>
</comment>
<evidence type="ECO:0000256" key="7">
    <source>
        <dbReference type="HAMAP-Rule" id="MF_03145"/>
    </source>
</evidence>
<organism evidence="9 10">
    <name type="scientific">Exophiala xenobiotica</name>
    <dbReference type="NCBI Taxonomy" id="348802"/>
    <lineage>
        <taxon>Eukaryota</taxon>
        <taxon>Fungi</taxon>
        <taxon>Dikarya</taxon>
        <taxon>Ascomycota</taxon>
        <taxon>Pezizomycotina</taxon>
        <taxon>Eurotiomycetes</taxon>
        <taxon>Chaetothyriomycetidae</taxon>
        <taxon>Chaetothyriales</taxon>
        <taxon>Herpotrichiellaceae</taxon>
        <taxon>Exophiala</taxon>
    </lineage>
</organism>
<name>A0A0D2EIE2_9EURO</name>
<proteinExistence type="inferred from homology"/>
<evidence type="ECO:0000256" key="1">
    <source>
        <dbReference type="ARBA" id="ARBA00022490"/>
    </source>
</evidence>
<feature type="active site" description="Proton donor" evidence="7">
    <location>
        <position position="212"/>
    </location>
</feature>
<dbReference type="GO" id="GO:0005634">
    <property type="term" value="C:nucleus"/>
    <property type="evidence" value="ECO:0007669"/>
    <property type="project" value="UniProtKB-SubCell"/>
</dbReference>
<dbReference type="InterPro" id="IPR001365">
    <property type="entry name" value="A_deaminase_dom"/>
</dbReference>
<feature type="site" description="Important for catalytic activity" evidence="7">
    <location>
        <position position="233"/>
    </location>
</feature>
<evidence type="ECO:0000313" key="9">
    <source>
        <dbReference type="EMBL" id="KIW55168.1"/>
    </source>
</evidence>
<dbReference type="NCBIfam" id="TIGR01430">
    <property type="entry name" value="aden_deam"/>
    <property type="match status" value="1"/>
</dbReference>
<dbReference type="GO" id="GO:0043103">
    <property type="term" value="P:hypoxanthine salvage"/>
    <property type="evidence" value="ECO:0007669"/>
    <property type="project" value="UniProtKB-UniRule"/>
</dbReference>
<evidence type="ECO:0000256" key="2">
    <source>
        <dbReference type="ARBA" id="ARBA00022723"/>
    </source>
</evidence>
<dbReference type="AlphaFoldDB" id="A0A0D2EIE2"/>
<protein>
    <recommendedName>
        <fullName evidence="7">Adenine deaminase</fullName>
        <shortName evidence="7">ADE</shortName>
        <ecNumber evidence="7">3.5.4.2</ecNumber>
    </recommendedName>
    <alternativeName>
        <fullName evidence="7">Adenine aminohydrolase</fullName>
        <shortName evidence="7">AAH</shortName>
    </alternativeName>
</protein>
<comment type="similarity">
    <text evidence="7">Belongs to the metallo-dependent hydrolases superfamily. Adenosine and AMP deaminases family. Adenine deaminase type 2 subfamily.</text>
</comment>
<evidence type="ECO:0000256" key="3">
    <source>
        <dbReference type="ARBA" id="ARBA00022801"/>
    </source>
</evidence>
<dbReference type="PROSITE" id="PS00485">
    <property type="entry name" value="A_DEAMINASE"/>
    <property type="match status" value="1"/>
</dbReference>
<dbReference type="RefSeq" id="XP_013315752.1">
    <property type="nucleotide sequence ID" value="XM_013460298.1"/>
</dbReference>
<keyword evidence="6 7" id="KW-0539">Nucleus</keyword>
<reference evidence="9 10" key="1">
    <citation type="submission" date="2015-01" db="EMBL/GenBank/DDBJ databases">
        <title>The Genome Sequence of Exophiala xenobiotica CBS118157.</title>
        <authorList>
            <consortium name="The Broad Institute Genomics Platform"/>
            <person name="Cuomo C."/>
            <person name="de Hoog S."/>
            <person name="Gorbushina A."/>
            <person name="Stielow B."/>
            <person name="Teixiera M."/>
            <person name="Abouelleil A."/>
            <person name="Chapman S.B."/>
            <person name="Priest M."/>
            <person name="Young S.K."/>
            <person name="Wortman J."/>
            <person name="Nusbaum C."/>
            <person name="Birren B."/>
        </authorList>
    </citation>
    <scope>NUCLEOTIDE SEQUENCE [LARGE SCALE GENOMIC DNA]</scope>
    <source>
        <strain evidence="9 10">CBS 118157</strain>
    </source>
</reference>
<dbReference type="Pfam" id="PF00962">
    <property type="entry name" value="A_deaminase"/>
    <property type="match status" value="1"/>
</dbReference>
<dbReference type="FunFam" id="3.20.20.140:FF:000039">
    <property type="entry name" value="Adenine deaminase"/>
    <property type="match status" value="1"/>
</dbReference>
<dbReference type="OrthoDB" id="272271at2759"/>
<sequence>MCKGPMHEFLQAVPKCEHHIHVEGSLEPSLLFTLARRNSINLPSPSDDPAFSSVSSLLARYRRFTSLDDFLHYYFIGMSVLVTSDDFESLAYAYFTRAAADGVVHAELFFDPQAHTSRGVAYSTVLAGFTAAQARANADLGITSELIVCILRHLPPSDGEAMYRAALPDLLSGRVRGLGLSSTEKGNPPHLFKETYLDAETRGINRTAHAGEEAGVDYMAEALTELHIQRVDHGIKLTEDPAVMAEFVAQNIMVTMCPLSNVELCCVKNVGDLPIRKYLDQGVRFSINSDDPAYFGGYILDNYCAVQDHFGLTKDEWEKIARNSIQGSWCGEERKREMGKMLDAVMERFRT</sequence>
<evidence type="ECO:0000256" key="5">
    <source>
        <dbReference type="ARBA" id="ARBA00023080"/>
    </source>
</evidence>
<dbReference type="Proteomes" id="UP000054342">
    <property type="component" value="Unassembled WGS sequence"/>
</dbReference>
<comment type="cofactor">
    <cofactor evidence="7">
        <name>Zn(2+)</name>
        <dbReference type="ChEBI" id="CHEBI:29105"/>
    </cofactor>
    <text evidence="7">Binds 1 zinc ion per subunit.</text>
</comment>
<gene>
    <name evidence="7" type="primary">AAH1</name>
    <name evidence="9" type="ORF">PV05_07472</name>
</gene>
<keyword evidence="10" id="KW-1185">Reference proteome</keyword>
<keyword evidence="4 7" id="KW-0862">Zinc</keyword>
<evidence type="ECO:0000256" key="4">
    <source>
        <dbReference type="ARBA" id="ARBA00022833"/>
    </source>
</evidence>
<dbReference type="InterPro" id="IPR028892">
    <property type="entry name" value="ADE"/>
</dbReference>
<feature type="binding site" evidence="7">
    <location>
        <position position="291"/>
    </location>
    <ligand>
        <name>substrate</name>
    </ligand>
</feature>
<feature type="domain" description="Adenosine deaminase" evidence="8">
    <location>
        <begin position="14"/>
        <end position="343"/>
    </location>
</feature>
<dbReference type="SUPFAM" id="SSF51556">
    <property type="entry name" value="Metallo-dependent hydrolases"/>
    <property type="match status" value="1"/>
</dbReference>
<dbReference type="HAMAP" id="MF_01962">
    <property type="entry name" value="Adenine_deaminase"/>
    <property type="match status" value="1"/>
</dbReference>
<feature type="binding site" evidence="7">
    <location>
        <position position="290"/>
    </location>
    <ligand>
        <name>Zn(2+)</name>
        <dbReference type="ChEBI" id="CHEBI:29105"/>
        <note>catalytic</note>
    </ligand>
</feature>
<feature type="binding site" evidence="7">
    <location>
        <position position="19"/>
    </location>
    <ligand>
        <name>Zn(2+)</name>
        <dbReference type="ChEBI" id="CHEBI:29105"/>
        <note>catalytic</note>
    </ligand>
</feature>
<keyword evidence="2 7" id="KW-0479">Metal-binding</keyword>
<comment type="catalytic activity">
    <reaction evidence="7">
        <text>adenine + H2O + H(+) = hypoxanthine + NH4(+)</text>
        <dbReference type="Rhea" id="RHEA:23688"/>
        <dbReference type="ChEBI" id="CHEBI:15377"/>
        <dbReference type="ChEBI" id="CHEBI:15378"/>
        <dbReference type="ChEBI" id="CHEBI:16708"/>
        <dbReference type="ChEBI" id="CHEBI:17368"/>
        <dbReference type="ChEBI" id="CHEBI:28938"/>
        <dbReference type="EC" id="3.5.4.2"/>
    </reaction>
</comment>
<evidence type="ECO:0000259" key="8">
    <source>
        <dbReference type="Pfam" id="PF00962"/>
    </source>
</evidence>
<evidence type="ECO:0000313" key="10">
    <source>
        <dbReference type="Proteomes" id="UP000054342"/>
    </source>
</evidence>